<comment type="caution">
    <text evidence="2">The sequence shown here is derived from an EMBL/GenBank/DDBJ whole genome shotgun (WGS) entry which is preliminary data.</text>
</comment>
<reference evidence="2" key="1">
    <citation type="journal article" date="2022" name="Int. J. Mol. Sci.">
        <title>Draft Genome of Tanacetum Coccineum: Genomic Comparison of Closely Related Tanacetum-Family Plants.</title>
        <authorList>
            <person name="Yamashiro T."/>
            <person name="Shiraishi A."/>
            <person name="Nakayama K."/>
            <person name="Satake H."/>
        </authorList>
    </citation>
    <scope>NUCLEOTIDE SEQUENCE</scope>
</reference>
<name>A0ABQ4XKN7_9ASTR</name>
<keyword evidence="1" id="KW-0472">Membrane</keyword>
<keyword evidence="1" id="KW-1133">Transmembrane helix</keyword>
<keyword evidence="1" id="KW-0812">Transmembrane</keyword>
<reference evidence="2" key="2">
    <citation type="submission" date="2022-01" db="EMBL/GenBank/DDBJ databases">
        <authorList>
            <person name="Yamashiro T."/>
            <person name="Shiraishi A."/>
            <person name="Satake H."/>
            <person name="Nakayama K."/>
        </authorList>
    </citation>
    <scope>NUCLEOTIDE SEQUENCE</scope>
</reference>
<organism evidence="2 3">
    <name type="scientific">Tanacetum coccineum</name>
    <dbReference type="NCBI Taxonomy" id="301880"/>
    <lineage>
        <taxon>Eukaryota</taxon>
        <taxon>Viridiplantae</taxon>
        <taxon>Streptophyta</taxon>
        <taxon>Embryophyta</taxon>
        <taxon>Tracheophyta</taxon>
        <taxon>Spermatophyta</taxon>
        <taxon>Magnoliopsida</taxon>
        <taxon>eudicotyledons</taxon>
        <taxon>Gunneridae</taxon>
        <taxon>Pentapetalae</taxon>
        <taxon>asterids</taxon>
        <taxon>campanulids</taxon>
        <taxon>Asterales</taxon>
        <taxon>Asteraceae</taxon>
        <taxon>Asteroideae</taxon>
        <taxon>Anthemideae</taxon>
        <taxon>Anthemidinae</taxon>
        <taxon>Tanacetum</taxon>
    </lineage>
</organism>
<protein>
    <submittedName>
        <fullName evidence="2">Uncharacterized protein</fullName>
    </submittedName>
</protein>
<dbReference type="Proteomes" id="UP001151760">
    <property type="component" value="Unassembled WGS sequence"/>
</dbReference>
<evidence type="ECO:0000313" key="3">
    <source>
        <dbReference type="Proteomes" id="UP001151760"/>
    </source>
</evidence>
<feature type="transmembrane region" description="Helical" evidence="1">
    <location>
        <begin position="15"/>
        <end position="37"/>
    </location>
</feature>
<evidence type="ECO:0000256" key="1">
    <source>
        <dbReference type="SAM" id="Phobius"/>
    </source>
</evidence>
<proteinExistence type="predicted"/>
<sequence length="92" mass="10032">MDSLFGLTVLHGLELGLTLFISGALLWHSYASGCFLISTKSYANEIGAPMPCLFMHDPTWSLISSALKEVLSAYVRGNCPMDSAFIPLRTSF</sequence>
<accession>A0ABQ4XKN7</accession>
<dbReference type="EMBL" id="BQNB010009572">
    <property type="protein sequence ID" value="GJS65367.1"/>
    <property type="molecule type" value="Genomic_DNA"/>
</dbReference>
<evidence type="ECO:0000313" key="2">
    <source>
        <dbReference type="EMBL" id="GJS65367.1"/>
    </source>
</evidence>
<gene>
    <name evidence="2" type="ORF">Tco_0679931</name>
</gene>
<keyword evidence="3" id="KW-1185">Reference proteome</keyword>